<name>A0A9X2H690_9HYPH</name>
<protein>
    <submittedName>
        <fullName evidence="1">Uncharacterized protein</fullName>
    </submittedName>
</protein>
<evidence type="ECO:0000313" key="1">
    <source>
        <dbReference type="EMBL" id="MCP3054961.1"/>
    </source>
</evidence>
<comment type="caution">
    <text evidence="1">The sequence shown here is derived from an EMBL/GenBank/DDBJ whole genome shotgun (WGS) entry which is preliminary data.</text>
</comment>
<keyword evidence="2" id="KW-1185">Reference proteome</keyword>
<dbReference type="EMBL" id="JALHBS010000038">
    <property type="protein sequence ID" value="MCP3054961.1"/>
    <property type="molecule type" value="Genomic_DNA"/>
</dbReference>
<proteinExistence type="predicted"/>
<evidence type="ECO:0000313" key="2">
    <source>
        <dbReference type="Proteomes" id="UP001155220"/>
    </source>
</evidence>
<organism evidence="1 2">
    <name type="scientific">Aurantimonas marianensis</name>
    <dbReference type="NCBI Taxonomy" id="2920428"/>
    <lineage>
        <taxon>Bacteria</taxon>
        <taxon>Pseudomonadati</taxon>
        <taxon>Pseudomonadota</taxon>
        <taxon>Alphaproteobacteria</taxon>
        <taxon>Hyphomicrobiales</taxon>
        <taxon>Aurantimonadaceae</taxon>
        <taxon>Aurantimonas</taxon>
    </lineage>
</organism>
<dbReference type="AlphaFoldDB" id="A0A9X2H690"/>
<gene>
    <name evidence="1" type="ORF">MJ956_07315</name>
</gene>
<dbReference type="Proteomes" id="UP001155220">
    <property type="component" value="Unassembled WGS sequence"/>
</dbReference>
<accession>A0A9X2H690</accession>
<reference evidence="1" key="1">
    <citation type="submission" date="2022-03" db="EMBL/GenBank/DDBJ databases">
        <title>Aurantimonas Liuensis sp. Nov., isolated from the hadal seawater of the Mariana Trench.</title>
        <authorList>
            <person name="Liu R."/>
        </authorList>
    </citation>
    <scope>NUCLEOTIDE SEQUENCE</scope>
    <source>
        <strain evidence="1">LRZ36</strain>
    </source>
</reference>
<dbReference type="RefSeq" id="WP_253963827.1">
    <property type="nucleotide sequence ID" value="NZ_JALHBS010000038.1"/>
</dbReference>
<sequence length="260" mass="28936">MNWLKASIGERKALHRVTSTILKTQGVSWQQFFLEELKPALHVAATYHQSNFAKGTIARDRALRIFEWIVANHLDLAIRLDPVLFDPSLKSDWQQFLETRGRYGDALLVRPKQGRGLVERADKNPVADKPVPLGQRFCFLIRNAVPGFVLGLEEYEGDWFPMALGHDDVTMAIPCSLGTQPLPYNIDTGQPVMLSERADAGLHGFVFLVGPESVIRPFGKQLTLGHAVLPETLDAIAHDLGEAEARTVAVHRLNVIFVNG</sequence>